<dbReference type="PRINTS" id="PR00237">
    <property type="entry name" value="GPCRRHODOPSN"/>
</dbReference>
<keyword evidence="5 10" id="KW-0297">G-protein coupled receptor</keyword>
<feature type="transmembrane region" description="Helical" evidence="12">
    <location>
        <begin position="185"/>
        <end position="205"/>
    </location>
</feature>
<dbReference type="PROSITE" id="PS00237">
    <property type="entry name" value="G_PROTEIN_RECEP_F1_1"/>
    <property type="match status" value="1"/>
</dbReference>
<evidence type="ECO:0000256" key="6">
    <source>
        <dbReference type="ARBA" id="ARBA00023136"/>
    </source>
</evidence>
<evidence type="ECO:0000256" key="7">
    <source>
        <dbReference type="ARBA" id="ARBA00023157"/>
    </source>
</evidence>
<dbReference type="SUPFAM" id="SSF81321">
    <property type="entry name" value="Family A G protein-coupled receptor-like"/>
    <property type="match status" value="1"/>
</dbReference>
<evidence type="ECO:0000256" key="8">
    <source>
        <dbReference type="ARBA" id="ARBA00023170"/>
    </source>
</evidence>
<evidence type="ECO:0000256" key="10">
    <source>
        <dbReference type="RuleBase" id="RU000688"/>
    </source>
</evidence>
<evidence type="ECO:0000256" key="9">
    <source>
        <dbReference type="ARBA" id="ARBA00023224"/>
    </source>
</evidence>
<dbReference type="SMART" id="SM01381">
    <property type="entry name" value="7TM_GPCR_Srsx"/>
    <property type="match status" value="1"/>
</dbReference>
<feature type="transmembrane region" description="Helical" evidence="12">
    <location>
        <begin position="344"/>
        <end position="363"/>
    </location>
</feature>
<accession>A0A193KUF2</accession>
<feature type="transmembrane region" description="Helical" evidence="12">
    <location>
        <begin position="383"/>
        <end position="406"/>
    </location>
</feature>
<feature type="domain" description="G-protein coupled receptors family 1 profile" evidence="13">
    <location>
        <begin position="85"/>
        <end position="403"/>
    </location>
</feature>
<dbReference type="PROSITE" id="PS50262">
    <property type="entry name" value="G_PROTEIN_RECEP_F1_2"/>
    <property type="match status" value="1"/>
</dbReference>
<feature type="transmembrane region" description="Helical" evidence="12">
    <location>
        <begin position="69"/>
        <end position="94"/>
    </location>
</feature>
<keyword evidence="9 10" id="KW-0807">Transducer</keyword>
<sequence length="475" mass="55186">MEKYNLTEILQKIKSMQMIDFEVIIDFFGSKNESTHSACASSVRTWNMTGLYNLPPQCWPERYHPVTLIVLYVMLSILFLGTVIGNSLMIFAFFLVRRLRTPCNMLIINLAVTDLMVGTLVIPMASIYQIKGYWIFNDYICSGFILFDVLLCTSSILNLCAISVDRYFIITQPFRYATHRTTKRMLLMIFIVWAASALISVPPLFGWSNPKSKYYCDYSENLGYQIYATFIAFYLPLIVMLVLYGRIFRLANYIYVQEKMGGKETKQPKRNSNFRNNFNDNNNNNSIIDKSKFEKKLNNEESNKHLNVPDIKINFAESDEELHHNSKTKFSSGKRNNEAKAIKTLGVIMGCFTICWLPFFIFQLLNPVFSALGINSKTPVTEIFFQIFYWLGYTNSFLNPIIYAIFNREFRTPLKQIIKCRCRNIEDILRSENYFSQYGTSHLKSNKLIKDAETPITRRRSPQRIRNTSSTISKA</sequence>
<dbReference type="InterPro" id="IPR017452">
    <property type="entry name" value="GPCR_Rhodpsn_7TM"/>
</dbReference>
<keyword evidence="4 12" id="KW-1133">Transmembrane helix</keyword>
<keyword evidence="2" id="KW-1003">Cell membrane</keyword>
<dbReference type="PANTHER" id="PTHR24248:SF199">
    <property type="entry name" value="IP13425P-RELATED"/>
    <property type="match status" value="1"/>
</dbReference>
<feature type="compositionally biased region" description="Low complexity" evidence="11">
    <location>
        <begin position="270"/>
        <end position="287"/>
    </location>
</feature>
<dbReference type="Gene3D" id="1.20.1070.10">
    <property type="entry name" value="Rhodopsin 7-helix transmembrane proteins"/>
    <property type="match status" value="1"/>
</dbReference>
<organism evidence="14">
    <name type="scientific">Schmidtea mediterranea</name>
    <name type="common">Freshwater planarian flatworm</name>
    <dbReference type="NCBI Taxonomy" id="79327"/>
    <lineage>
        <taxon>Eukaryota</taxon>
        <taxon>Metazoa</taxon>
        <taxon>Spiralia</taxon>
        <taxon>Lophotrochozoa</taxon>
        <taxon>Platyhelminthes</taxon>
        <taxon>Rhabditophora</taxon>
        <taxon>Seriata</taxon>
        <taxon>Tricladida</taxon>
        <taxon>Continenticola</taxon>
        <taxon>Geoplanoidea</taxon>
        <taxon>Dugesiidae</taxon>
        <taxon>Schmidtea</taxon>
    </lineage>
</organism>
<dbReference type="InterPro" id="IPR000276">
    <property type="entry name" value="GPCR_Rhodpsn"/>
</dbReference>
<evidence type="ECO:0000259" key="13">
    <source>
        <dbReference type="PROSITE" id="PS50262"/>
    </source>
</evidence>
<feature type="region of interest" description="Disordered" evidence="11">
    <location>
        <begin position="264"/>
        <end position="287"/>
    </location>
</feature>
<dbReference type="GO" id="GO:0004993">
    <property type="term" value="F:G protein-coupled serotonin receptor activity"/>
    <property type="evidence" value="ECO:0007669"/>
    <property type="project" value="UniProtKB-ARBA"/>
</dbReference>
<dbReference type="PANTHER" id="PTHR24248">
    <property type="entry name" value="ADRENERGIC RECEPTOR-RELATED G-PROTEIN COUPLED RECEPTOR"/>
    <property type="match status" value="1"/>
</dbReference>
<dbReference type="CDD" id="cd15329">
    <property type="entry name" value="7tmA_5-HT7"/>
    <property type="match status" value="1"/>
</dbReference>
<proteinExistence type="evidence at transcript level"/>
<name>A0A193KUF2_SCHMD</name>
<feature type="transmembrane region" description="Helical" evidence="12">
    <location>
        <begin position="106"/>
        <end position="130"/>
    </location>
</feature>
<evidence type="ECO:0000256" key="12">
    <source>
        <dbReference type="SAM" id="Phobius"/>
    </source>
</evidence>
<dbReference type="GO" id="GO:0071880">
    <property type="term" value="P:adenylate cyclase-activating adrenergic receptor signaling pathway"/>
    <property type="evidence" value="ECO:0007669"/>
    <property type="project" value="TreeGrafter"/>
</dbReference>
<dbReference type="EMBL" id="KX018843">
    <property type="protein sequence ID" value="ANO39004.1"/>
    <property type="molecule type" value="mRNA"/>
</dbReference>
<evidence type="ECO:0000256" key="1">
    <source>
        <dbReference type="ARBA" id="ARBA00004651"/>
    </source>
</evidence>
<dbReference type="OrthoDB" id="5951059at2759"/>
<dbReference type="Pfam" id="PF00001">
    <property type="entry name" value="7tm_1"/>
    <property type="match status" value="1"/>
</dbReference>
<dbReference type="GO" id="GO:0043410">
    <property type="term" value="P:positive regulation of MAPK cascade"/>
    <property type="evidence" value="ECO:0007669"/>
    <property type="project" value="TreeGrafter"/>
</dbReference>
<evidence type="ECO:0000256" key="3">
    <source>
        <dbReference type="ARBA" id="ARBA00022692"/>
    </source>
</evidence>
<feature type="transmembrane region" description="Helical" evidence="12">
    <location>
        <begin position="142"/>
        <end position="164"/>
    </location>
</feature>
<evidence type="ECO:0000256" key="5">
    <source>
        <dbReference type="ARBA" id="ARBA00023040"/>
    </source>
</evidence>
<comment type="subcellular location">
    <subcellularLocation>
        <location evidence="1">Cell membrane</location>
        <topology evidence="1">Multi-pass membrane protein</topology>
    </subcellularLocation>
</comment>
<keyword evidence="8 10" id="KW-0675">Receptor</keyword>
<keyword evidence="3 10" id="KW-0812">Transmembrane</keyword>
<evidence type="ECO:0000256" key="11">
    <source>
        <dbReference type="SAM" id="MobiDB-lite"/>
    </source>
</evidence>
<gene>
    <name evidence="14" type="primary">gcr023</name>
</gene>
<evidence type="ECO:0000256" key="4">
    <source>
        <dbReference type="ARBA" id="ARBA00022989"/>
    </source>
</evidence>
<reference evidence="14" key="1">
    <citation type="journal article" date="2016" name="PLoS Biol.">
        <title>GPCRs Direct Germline Development and Somatic Gonad Function in Planarians.</title>
        <authorList>
            <person name="Saberi A."/>
            <person name="Jamal A."/>
            <person name="Beets I."/>
            <person name="Schoofs L."/>
            <person name="Newmark P.A."/>
        </authorList>
    </citation>
    <scope>NUCLEOTIDE SEQUENCE</scope>
</reference>
<evidence type="ECO:0000256" key="2">
    <source>
        <dbReference type="ARBA" id="ARBA00022475"/>
    </source>
</evidence>
<dbReference type="GO" id="GO:0005886">
    <property type="term" value="C:plasma membrane"/>
    <property type="evidence" value="ECO:0007669"/>
    <property type="project" value="UniProtKB-SubCell"/>
</dbReference>
<evidence type="ECO:0000313" key="14">
    <source>
        <dbReference type="EMBL" id="ANO39004.1"/>
    </source>
</evidence>
<protein>
    <submittedName>
        <fullName evidence="14">GCR023</fullName>
    </submittedName>
</protein>
<keyword evidence="6 12" id="KW-0472">Membrane</keyword>
<comment type="similarity">
    <text evidence="10">Belongs to the G-protein coupled receptor 1 family.</text>
</comment>
<feature type="transmembrane region" description="Helical" evidence="12">
    <location>
        <begin position="225"/>
        <end position="244"/>
    </location>
</feature>
<dbReference type="AlphaFoldDB" id="A0A193KUF2"/>
<keyword evidence="7" id="KW-1015">Disulfide bond</keyword>